<dbReference type="SUPFAM" id="SSF56317">
    <property type="entry name" value="Carbon-nitrogen hydrolase"/>
    <property type="match status" value="1"/>
</dbReference>
<dbReference type="PANTHER" id="PTHR46044:SF1">
    <property type="entry name" value="CN HYDROLASE DOMAIN-CONTAINING PROTEIN"/>
    <property type="match status" value="1"/>
</dbReference>
<dbReference type="EMBL" id="JBFCZG010000001">
    <property type="protein sequence ID" value="KAL3428147.1"/>
    <property type="molecule type" value="Genomic_DNA"/>
</dbReference>
<name>A0ABR4PXR6_9HELO</name>
<protein>
    <submittedName>
        <fullName evidence="4">Nitrilase</fullName>
    </submittedName>
</protein>
<reference evidence="4 5" key="1">
    <citation type="submission" date="2024-06" db="EMBL/GenBank/DDBJ databases">
        <title>Complete genome of Phlyctema vagabunda strain 19-DSS-EL-015.</title>
        <authorList>
            <person name="Fiorenzani C."/>
        </authorList>
    </citation>
    <scope>NUCLEOTIDE SEQUENCE [LARGE SCALE GENOMIC DNA]</scope>
    <source>
        <strain evidence="4 5">19-DSS-EL-015</strain>
    </source>
</reference>
<evidence type="ECO:0000313" key="4">
    <source>
        <dbReference type="EMBL" id="KAL3428147.1"/>
    </source>
</evidence>
<evidence type="ECO:0000313" key="5">
    <source>
        <dbReference type="Proteomes" id="UP001629113"/>
    </source>
</evidence>
<feature type="active site" description="Proton acceptor" evidence="2">
    <location>
        <position position="70"/>
    </location>
</feature>
<dbReference type="PROSITE" id="PS00920">
    <property type="entry name" value="NITRIL_CHT_1"/>
    <property type="match status" value="1"/>
</dbReference>
<evidence type="ECO:0000259" key="3">
    <source>
        <dbReference type="PROSITE" id="PS50263"/>
    </source>
</evidence>
<sequence length="343" mass="37001">MSGFQAPILDALSSFEYDPIMSALNATLSLTVAAVHAAPVYMDKNATTAKIISLIQQAAGEGIDLLAFPEAFLPGYPYFVQMFAPTLLWLVVASYVRESVEASGPEMARIREACAMWGVAISLGFSERIANGTAIFNSQIFIDKKGDVLGVHRKLQPTLGERILWTQGGGRSLHAYPSDDGYIIGGLACSENTMNGARQALIEDGEQIHVGAWPALAALPGQAPFIDNQTEAITKAHALSAQVFVIATSDYVDDRTVNWIRNNVGNQTTLSTGGGWSAIVDPNTVYVAGPHTGPEEKFVKADIDLSLIQVAKVLTDATASYKRPEVLKFNVNRDPLWPDEFDV</sequence>
<organism evidence="4 5">
    <name type="scientific">Phlyctema vagabunda</name>
    <dbReference type="NCBI Taxonomy" id="108571"/>
    <lineage>
        <taxon>Eukaryota</taxon>
        <taxon>Fungi</taxon>
        <taxon>Dikarya</taxon>
        <taxon>Ascomycota</taxon>
        <taxon>Pezizomycotina</taxon>
        <taxon>Leotiomycetes</taxon>
        <taxon>Helotiales</taxon>
        <taxon>Dermateaceae</taxon>
        <taxon>Phlyctema</taxon>
    </lineage>
</organism>
<dbReference type="Gene3D" id="3.60.110.10">
    <property type="entry name" value="Carbon-nitrogen hydrolase"/>
    <property type="match status" value="1"/>
</dbReference>
<comment type="caution">
    <text evidence="4">The sequence shown here is derived from an EMBL/GenBank/DDBJ whole genome shotgun (WGS) entry which is preliminary data.</text>
</comment>
<proteinExistence type="inferred from homology"/>
<gene>
    <name evidence="4" type="ORF">PVAG01_01656</name>
</gene>
<dbReference type="InterPro" id="IPR044149">
    <property type="entry name" value="Nitrilases_CHs"/>
</dbReference>
<dbReference type="CDD" id="cd07564">
    <property type="entry name" value="nitrilases_CHs"/>
    <property type="match status" value="1"/>
</dbReference>
<comment type="similarity">
    <text evidence="1">Belongs to the carbon-nitrogen hydrolase superfamily. Nitrilase family.</text>
</comment>
<evidence type="ECO:0000256" key="1">
    <source>
        <dbReference type="ARBA" id="ARBA00008129"/>
    </source>
</evidence>
<dbReference type="PANTHER" id="PTHR46044">
    <property type="entry name" value="NITRILASE"/>
    <property type="match status" value="1"/>
</dbReference>
<evidence type="ECO:0000256" key="2">
    <source>
        <dbReference type="PROSITE-ProRule" id="PRU10139"/>
    </source>
</evidence>
<dbReference type="InterPro" id="IPR003010">
    <property type="entry name" value="C-N_Hydrolase"/>
</dbReference>
<dbReference type="Pfam" id="PF00795">
    <property type="entry name" value="CN_hydrolase"/>
    <property type="match status" value="1"/>
</dbReference>
<feature type="domain" description="CN hydrolase" evidence="3">
    <location>
        <begin position="30"/>
        <end position="305"/>
    </location>
</feature>
<dbReference type="InterPro" id="IPR000132">
    <property type="entry name" value="Nitrilase/CN_hydratase_CS"/>
</dbReference>
<keyword evidence="5" id="KW-1185">Reference proteome</keyword>
<dbReference type="Proteomes" id="UP001629113">
    <property type="component" value="Unassembled WGS sequence"/>
</dbReference>
<accession>A0ABR4PXR6</accession>
<dbReference type="PROSITE" id="PS50263">
    <property type="entry name" value="CN_HYDROLASE"/>
    <property type="match status" value="1"/>
</dbReference>
<dbReference type="InterPro" id="IPR036526">
    <property type="entry name" value="C-N_Hydrolase_sf"/>
</dbReference>